<evidence type="ECO:0000313" key="2">
    <source>
        <dbReference type="EMBL" id="ORY92896.1"/>
    </source>
</evidence>
<dbReference type="Proteomes" id="UP000193467">
    <property type="component" value="Unassembled WGS sequence"/>
</dbReference>
<feature type="region of interest" description="Disordered" evidence="1">
    <location>
        <begin position="1"/>
        <end position="184"/>
    </location>
</feature>
<comment type="caution">
    <text evidence="2">The sequence shown here is derived from an EMBL/GenBank/DDBJ whole genome shotgun (WGS) entry which is preliminary data.</text>
</comment>
<dbReference type="PANTHER" id="PTHR38703:SF1">
    <property type="entry name" value="ALLERGEN"/>
    <property type="match status" value="1"/>
</dbReference>
<keyword evidence="3" id="KW-1185">Reference proteome</keyword>
<feature type="compositionally biased region" description="Polar residues" evidence="1">
    <location>
        <begin position="133"/>
        <end position="143"/>
    </location>
</feature>
<feature type="compositionally biased region" description="Basic and acidic residues" evidence="1">
    <location>
        <begin position="115"/>
        <end position="127"/>
    </location>
</feature>
<organism evidence="2 3">
    <name type="scientific">Leucosporidium creatinivorum</name>
    <dbReference type="NCBI Taxonomy" id="106004"/>
    <lineage>
        <taxon>Eukaryota</taxon>
        <taxon>Fungi</taxon>
        <taxon>Dikarya</taxon>
        <taxon>Basidiomycota</taxon>
        <taxon>Pucciniomycotina</taxon>
        <taxon>Microbotryomycetes</taxon>
        <taxon>Leucosporidiales</taxon>
        <taxon>Leucosporidium</taxon>
    </lineage>
</organism>
<feature type="region of interest" description="Disordered" evidence="1">
    <location>
        <begin position="388"/>
        <end position="447"/>
    </location>
</feature>
<gene>
    <name evidence="2" type="ORF">BCR35DRAFT_286283</name>
</gene>
<dbReference type="InParanoid" id="A0A1Y2G4L5"/>
<evidence type="ECO:0008006" key="4">
    <source>
        <dbReference type="Google" id="ProtNLM"/>
    </source>
</evidence>
<feature type="compositionally biased region" description="Polar residues" evidence="1">
    <location>
        <begin position="31"/>
        <end position="42"/>
    </location>
</feature>
<sequence length="447" mass="48080">MQAIKKVFNHDDSNTSPSGHFKTDNEDYDSSKSAQHPTNTPNHAAPSAPAKVAEKAAGIDPSHAAGALSDSQAKSGNNRETGTHVVGSQDTSTHQNPASSSSNGLDNDRGITGTKDTRNDSLADRDNALGGASRNTGAESTSHGGLAGRAEQAVEQHATPPQHSHQQPKEFTHLDQQHARDATHDHKHLAPVTHEKHHHHETEEVTRQREVDRHIHHVQHHVQPVHDTQHADKVHHEQIHPMSHVEEKHVNTAEDKAALAGLNKHHDSLDHAAKDRVVVDKGEIVNENQTHHVHHVVQPVIERDTHEHHTIHTTIPTSHVVHESPIVHASVEHEPMHLKDFVKGGGDLKSKLTHDSAGILSEGDCARKVDGPAEGLLEKLHLKSDNHTNAETGAAGEQGISSTGGQGLSSTASKGLSSHQNEGLATGNHASPSGHTGSHVQADGRHF</sequence>
<evidence type="ECO:0000313" key="3">
    <source>
        <dbReference type="Proteomes" id="UP000193467"/>
    </source>
</evidence>
<dbReference type="PANTHER" id="PTHR38703">
    <property type="entry name" value="CHROMOSOME 8, WHOLE GENOME SHOTGUN SEQUENCE"/>
    <property type="match status" value="1"/>
</dbReference>
<protein>
    <recommendedName>
        <fullName evidence="4">Allergen</fullName>
    </recommendedName>
</protein>
<reference evidence="2 3" key="1">
    <citation type="submission" date="2016-07" db="EMBL/GenBank/DDBJ databases">
        <title>Pervasive Adenine N6-methylation of Active Genes in Fungi.</title>
        <authorList>
            <consortium name="DOE Joint Genome Institute"/>
            <person name="Mondo S.J."/>
            <person name="Dannebaum R.O."/>
            <person name="Kuo R.C."/>
            <person name="Labutti K."/>
            <person name="Haridas S."/>
            <person name="Kuo A."/>
            <person name="Salamov A."/>
            <person name="Ahrendt S.R."/>
            <person name="Lipzen A."/>
            <person name="Sullivan W."/>
            <person name="Andreopoulos W.B."/>
            <person name="Clum A."/>
            <person name="Lindquist E."/>
            <person name="Daum C."/>
            <person name="Ramamoorthy G.K."/>
            <person name="Gryganskyi A."/>
            <person name="Culley D."/>
            <person name="Magnuson J.K."/>
            <person name="James T.Y."/>
            <person name="O'Malley M.A."/>
            <person name="Stajich J.E."/>
            <person name="Spatafora J.W."/>
            <person name="Visel A."/>
            <person name="Grigoriev I.V."/>
        </authorList>
    </citation>
    <scope>NUCLEOTIDE SEQUENCE [LARGE SCALE GENOMIC DNA]</scope>
    <source>
        <strain evidence="2 3">62-1032</strain>
    </source>
</reference>
<feature type="compositionally biased region" description="Polar residues" evidence="1">
    <location>
        <begin position="69"/>
        <end position="105"/>
    </location>
</feature>
<dbReference type="OrthoDB" id="2118965at2759"/>
<proteinExistence type="predicted"/>
<feature type="compositionally biased region" description="Basic and acidic residues" evidence="1">
    <location>
        <begin position="167"/>
        <end position="184"/>
    </location>
</feature>
<dbReference type="AlphaFoldDB" id="A0A1Y2G4L5"/>
<dbReference type="EMBL" id="MCGR01000001">
    <property type="protein sequence ID" value="ORY92896.1"/>
    <property type="molecule type" value="Genomic_DNA"/>
</dbReference>
<feature type="compositionally biased region" description="Polar residues" evidence="1">
    <location>
        <begin position="408"/>
        <end position="439"/>
    </location>
</feature>
<name>A0A1Y2G4L5_9BASI</name>
<evidence type="ECO:0000256" key="1">
    <source>
        <dbReference type="SAM" id="MobiDB-lite"/>
    </source>
</evidence>
<accession>A0A1Y2G4L5</accession>